<evidence type="ECO:0000313" key="1">
    <source>
        <dbReference type="EMBL" id="AFK46447.1"/>
    </source>
</evidence>
<reference evidence="1" key="1">
    <citation type="submission" date="2012-05" db="EMBL/GenBank/DDBJ databases">
        <authorList>
            <person name="Krishnakumar V."/>
            <person name="Cheung F."/>
            <person name="Xiao Y."/>
            <person name="Chan A."/>
            <person name="Moskal W.A."/>
            <person name="Town C.D."/>
        </authorList>
    </citation>
    <scope>NUCLEOTIDE SEQUENCE</scope>
</reference>
<organism evidence="1">
    <name type="scientific">Medicago truncatula</name>
    <name type="common">Barrel medic</name>
    <name type="synonym">Medicago tribuloides</name>
    <dbReference type="NCBI Taxonomy" id="3880"/>
    <lineage>
        <taxon>Eukaryota</taxon>
        <taxon>Viridiplantae</taxon>
        <taxon>Streptophyta</taxon>
        <taxon>Embryophyta</taxon>
        <taxon>Tracheophyta</taxon>
        <taxon>Spermatophyta</taxon>
        <taxon>Magnoliopsida</taxon>
        <taxon>eudicotyledons</taxon>
        <taxon>Gunneridae</taxon>
        <taxon>Pentapetalae</taxon>
        <taxon>rosids</taxon>
        <taxon>fabids</taxon>
        <taxon>Fabales</taxon>
        <taxon>Fabaceae</taxon>
        <taxon>Papilionoideae</taxon>
        <taxon>50 kb inversion clade</taxon>
        <taxon>NPAAA clade</taxon>
        <taxon>Hologalegina</taxon>
        <taxon>IRL clade</taxon>
        <taxon>Trifolieae</taxon>
        <taxon>Medicago</taxon>
    </lineage>
</organism>
<dbReference type="EMBL" id="BT146653">
    <property type="protein sequence ID" value="AFK46447.1"/>
    <property type="molecule type" value="mRNA"/>
</dbReference>
<accession>I3T1Q5</accession>
<sequence length="67" mass="8150">MKEIINQTHLSNLQTSMIQNKKQSSIQRKYKQDLYLSRTASFNKNPNIHKRNINHWYSRPTKVTWMM</sequence>
<proteinExistence type="evidence at transcript level"/>
<name>I3T1Q5_MEDTR</name>
<dbReference type="AlphaFoldDB" id="I3T1Q5"/>
<protein>
    <submittedName>
        <fullName evidence="1">Uncharacterized protein</fullName>
    </submittedName>
</protein>